<dbReference type="EMBL" id="JBEPBX010000066">
    <property type="protein sequence ID" value="MER6618539.1"/>
    <property type="molecule type" value="Genomic_DNA"/>
</dbReference>
<dbReference type="Pfam" id="PF11239">
    <property type="entry name" value="DUF3040"/>
    <property type="match status" value="1"/>
</dbReference>
<name>A0ABV1V675_9ACTN</name>
<protein>
    <submittedName>
        <fullName evidence="3">DUF3040 domain-containing protein</fullName>
    </submittedName>
</protein>
<keyword evidence="2" id="KW-0812">Transmembrane</keyword>
<keyword evidence="2" id="KW-1133">Transmembrane helix</keyword>
<feature type="compositionally biased region" description="Basic residues" evidence="1">
    <location>
        <begin position="117"/>
        <end position="128"/>
    </location>
</feature>
<evidence type="ECO:0000256" key="2">
    <source>
        <dbReference type="SAM" id="Phobius"/>
    </source>
</evidence>
<feature type="transmembrane region" description="Helical" evidence="2">
    <location>
        <begin position="60"/>
        <end position="82"/>
    </location>
</feature>
<organism evidence="3 4">
    <name type="scientific">Streptomyces xantholiticus</name>
    <dbReference type="NCBI Taxonomy" id="68285"/>
    <lineage>
        <taxon>Bacteria</taxon>
        <taxon>Bacillati</taxon>
        <taxon>Actinomycetota</taxon>
        <taxon>Actinomycetes</taxon>
        <taxon>Kitasatosporales</taxon>
        <taxon>Streptomycetaceae</taxon>
        <taxon>Streptomyces</taxon>
    </lineage>
</organism>
<accession>A0ABV1V675</accession>
<proteinExistence type="predicted"/>
<feature type="compositionally biased region" description="Polar residues" evidence="1">
    <location>
        <begin position="84"/>
        <end position="96"/>
    </location>
</feature>
<evidence type="ECO:0000313" key="3">
    <source>
        <dbReference type="EMBL" id="MER6618539.1"/>
    </source>
</evidence>
<sequence>MRTQVIGVTPSMDDRRILAEMERHLARDDPELASLMDALNHQFPEDGHENENENKASHEWYGKLAIVLAVVAVVGMLLTAILSGQTSPDDNKSPPNGVTPAHSLHMQRRVLPATPAKGRRAQRSATPRHARDGIPTLAPEAAGRTFEKASPVTPCQLRSPPLRPIRYPRR</sequence>
<reference evidence="3 4" key="1">
    <citation type="submission" date="2024-06" db="EMBL/GenBank/DDBJ databases">
        <title>The Natural Products Discovery Center: Release of the First 8490 Sequenced Strains for Exploring Actinobacteria Biosynthetic Diversity.</title>
        <authorList>
            <person name="Kalkreuter E."/>
            <person name="Kautsar S.A."/>
            <person name="Yang D."/>
            <person name="Bader C.D."/>
            <person name="Teijaro C.N."/>
            <person name="Fluegel L."/>
            <person name="Davis C.M."/>
            <person name="Simpson J.R."/>
            <person name="Lauterbach L."/>
            <person name="Steele A.D."/>
            <person name="Gui C."/>
            <person name="Meng S."/>
            <person name="Li G."/>
            <person name="Viehrig K."/>
            <person name="Ye F."/>
            <person name="Su P."/>
            <person name="Kiefer A.F."/>
            <person name="Nichols A."/>
            <person name="Cepeda A.J."/>
            <person name="Yan W."/>
            <person name="Fan B."/>
            <person name="Jiang Y."/>
            <person name="Adhikari A."/>
            <person name="Zheng C.-J."/>
            <person name="Schuster L."/>
            <person name="Cowan T.M."/>
            <person name="Smanski M.J."/>
            <person name="Chevrette M.G."/>
            <person name="De Carvalho L.P.S."/>
            <person name="Shen B."/>
        </authorList>
    </citation>
    <scope>NUCLEOTIDE SEQUENCE [LARGE SCALE GENOMIC DNA]</scope>
    <source>
        <strain evidence="3 4">NPDC000837</strain>
    </source>
</reference>
<comment type="caution">
    <text evidence="3">The sequence shown here is derived from an EMBL/GenBank/DDBJ whole genome shotgun (WGS) entry which is preliminary data.</text>
</comment>
<dbReference type="RefSeq" id="WP_351979358.1">
    <property type="nucleotide sequence ID" value="NZ_JBEPBX010000066.1"/>
</dbReference>
<gene>
    <name evidence="3" type="ORF">ABT276_35665</name>
</gene>
<feature type="region of interest" description="Disordered" evidence="1">
    <location>
        <begin position="84"/>
        <end position="170"/>
    </location>
</feature>
<keyword evidence="4" id="KW-1185">Reference proteome</keyword>
<dbReference type="InterPro" id="IPR021401">
    <property type="entry name" value="DUF3040"/>
</dbReference>
<dbReference type="Proteomes" id="UP001445472">
    <property type="component" value="Unassembled WGS sequence"/>
</dbReference>
<evidence type="ECO:0000256" key="1">
    <source>
        <dbReference type="SAM" id="MobiDB-lite"/>
    </source>
</evidence>
<keyword evidence="2" id="KW-0472">Membrane</keyword>
<evidence type="ECO:0000313" key="4">
    <source>
        <dbReference type="Proteomes" id="UP001445472"/>
    </source>
</evidence>